<protein>
    <submittedName>
        <fullName evidence="2">Uncharacterized protein</fullName>
    </submittedName>
</protein>
<dbReference type="EMBL" id="OY288114">
    <property type="protein sequence ID" value="CAJ0862066.1"/>
    <property type="molecule type" value="Genomic_DNA"/>
</dbReference>
<accession>A0AA48RCR2</accession>
<evidence type="ECO:0000313" key="2">
    <source>
        <dbReference type="EMBL" id="CAJ0862066.1"/>
    </source>
</evidence>
<proteinExistence type="predicted"/>
<feature type="coiled-coil region" evidence="1">
    <location>
        <begin position="12"/>
        <end position="39"/>
    </location>
</feature>
<sequence length="56" mass="6694">MAKTGERQMIAELALHARINQLELENQELRDRLKRISTRNLAKHMRKQRQRLEKAA</sequence>
<gene>
    <name evidence="2" type="ORF">AMST5_01454</name>
</gene>
<reference evidence="2" key="1">
    <citation type="submission" date="2023-07" db="EMBL/GenBank/DDBJ databases">
        <authorList>
            <person name="Pelsma A.J. K."/>
        </authorList>
    </citation>
    <scope>NUCLEOTIDE SEQUENCE</scope>
</reference>
<name>A0AA48RCR2_9ZZZZ</name>
<organism evidence="2">
    <name type="scientific">freshwater sediment metagenome</name>
    <dbReference type="NCBI Taxonomy" id="556182"/>
    <lineage>
        <taxon>unclassified sequences</taxon>
        <taxon>metagenomes</taxon>
        <taxon>ecological metagenomes</taxon>
    </lineage>
</organism>
<dbReference type="AlphaFoldDB" id="A0AA48RCR2"/>
<keyword evidence="1" id="KW-0175">Coiled coil</keyword>
<evidence type="ECO:0000256" key="1">
    <source>
        <dbReference type="SAM" id="Coils"/>
    </source>
</evidence>